<dbReference type="EMBL" id="BKCJ011813971">
    <property type="protein sequence ID" value="GFD55102.1"/>
    <property type="molecule type" value="Genomic_DNA"/>
</dbReference>
<evidence type="ECO:0000313" key="2">
    <source>
        <dbReference type="EMBL" id="GFD55102.1"/>
    </source>
</evidence>
<proteinExistence type="predicted"/>
<protein>
    <submittedName>
        <fullName evidence="2">Uncharacterized protein</fullName>
    </submittedName>
</protein>
<feature type="region of interest" description="Disordered" evidence="1">
    <location>
        <begin position="1"/>
        <end position="23"/>
    </location>
</feature>
<name>A0A699X4U4_TANCI</name>
<feature type="compositionally biased region" description="Polar residues" evidence="1">
    <location>
        <begin position="1"/>
        <end position="16"/>
    </location>
</feature>
<accession>A0A699X4U4</accession>
<feature type="non-terminal residue" evidence="2">
    <location>
        <position position="1"/>
    </location>
</feature>
<sequence length="95" mass="10622">RSTTGTQSRQLSSSESAFVEEPVQTTCHMEEPLHLVFETGVEDQPIVQTSQHPEWFSQPRKPLTPDRVWNKTLPAAQGSAQSWISELAKQTDVSS</sequence>
<evidence type="ECO:0000256" key="1">
    <source>
        <dbReference type="SAM" id="MobiDB-lite"/>
    </source>
</evidence>
<comment type="caution">
    <text evidence="2">The sequence shown here is derived from an EMBL/GenBank/DDBJ whole genome shotgun (WGS) entry which is preliminary data.</text>
</comment>
<dbReference type="AlphaFoldDB" id="A0A699X4U4"/>
<gene>
    <name evidence="2" type="ORF">Tci_927071</name>
</gene>
<feature type="non-terminal residue" evidence="2">
    <location>
        <position position="95"/>
    </location>
</feature>
<reference evidence="2" key="1">
    <citation type="journal article" date="2019" name="Sci. Rep.">
        <title>Draft genome of Tanacetum cinerariifolium, the natural source of mosquito coil.</title>
        <authorList>
            <person name="Yamashiro T."/>
            <person name="Shiraishi A."/>
            <person name="Satake H."/>
            <person name="Nakayama K."/>
        </authorList>
    </citation>
    <scope>NUCLEOTIDE SEQUENCE</scope>
</reference>
<organism evidence="2">
    <name type="scientific">Tanacetum cinerariifolium</name>
    <name type="common">Dalmatian daisy</name>
    <name type="synonym">Chrysanthemum cinerariifolium</name>
    <dbReference type="NCBI Taxonomy" id="118510"/>
    <lineage>
        <taxon>Eukaryota</taxon>
        <taxon>Viridiplantae</taxon>
        <taxon>Streptophyta</taxon>
        <taxon>Embryophyta</taxon>
        <taxon>Tracheophyta</taxon>
        <taxon>Spermatophyta</taxon>
        <taxon>Magnoliopsida</taxon>
        <taxon>eudicotyledons</taxon>
        <taxon>Gunneridae</taxon>
        <taxon>Pentapetalae</taxon>
        <taxon>asterids</taxon>
        <taxon>campanulids</taxon>
        <taxon>Asterales</taxon>
        <taxon>Asteraceae</taxon>
        <taxon>Asteroideae</taxon>
        <taxon>Anthemideae</taxon>
        <taxon>Anthemidinae</taxon>
        <taxon>Tanacetum</taxon>
    </lineage>
</organism>